<protein>
    <submittedName>
        <fullName evidence="2">Transglycosylase SLT domain protein</fullName>
    </submittedName>
</protein>
<organism evidence="2 3">
    <name type="scientific">Nonomuraea coxensis DSM 45129</name>
    <dbReference type="NCBI Taxonomy" id="1122611"/>
    <lineage>
        <taxon>Bacteria</taxon>
        <taxon>Bacillati</taxon>
        <taxon>Actinomycetota</taxon>
        <taxon>Actinomycetes</taxon>
        <taxon>Streptosporangiales</taxon>
        <taxon>Streptosporangiaceae</taxon>
        <taxon>Nonomuraea</taxon>
    </lineage>
</organism>
<keyword evidence="3" id="KW-1185">Reference proteome</keyword>
<gene>
    <name evidence="2" type="ORF">Nocox_26400</name>
</gene>
<dbReference type="RefSeq" id="WP_020547533.1">
    <property type="nucleotide sequence ID" value="NZ_CP068985.1"/>
</dbReference>
<accession>A0ABX8U633</accession>
<feature type="domain" description="Transglycosylase SLT" evidence="1">
    <location>
        <begin position="2"/>
        <end position="78"/>
    </location>
</feature>
<reference evidence="2 3" key="1">
    <citation type="journal article" date="2021" name="ACS Chem. Biol.">
        <title>Genomic-Led Discovery of a Novel Glycopeptide Antibiotic by Nonomuraea coxensis DSM 45129.</title>
        <authorList>
            <person name="Yushchuk O."/>
            <person name="Vior N.M."/>
            <person name="Andreo-Vidal A."/>
            <person name="Berini F."/>
            <person name="Ruckert C."/>
            <person name="Busche T."/>
            <person name="Binda E."/>
            <person name="Kalinowski J."/>
            <person name="Truman A.W."/>
            <person name="Marinelli F."/>
        </authorList>
    </citation>
    <scope>NUCLEOTIDE SEQUENCE [LARGE SCALE GENOMIC DNA]</scope>
    <source>
        <strain evidence="2 3">DSM 45129</strain>
    </source>
</reference>
<dbReference type="InterPro" id="IPR008258">
    <property type="entry name" value="Transglycosylase_SLT_dom_1"/>
</dbReference>
<evidence type="ECO:0000313" key="2">
    <source>
        <dbReference type="EMBL" id="QYC42881.1"/>
    </source>
</evidence>
<dbReference type="Pfam" id="PF01464">
    <property type="entry name" value="SLT"/>
    <property type="match status" value="1"/>
</dbReference>
<dbReference type="InterPro" id="IPR023346">
    <property type="entry name" value="Lysozyme-like_dom_sf"/>
</dbReference>
<dbReference type="Gene3D" id="1.10.530.10">
    <property type="match status" value="1"/>
</dbReference>
<dbReference type="SUPFAM" id="SSF53955">
    <property type="entry name" value="Lysozyme-like"/>
    <property type="match status" value="1"/>
</dbReference>
<proteinExistence type="predicted"/>
<dbReference type="CDD" id="cd13399">
    <property type="entry name" value="Slt35-like"/>
    <property type="match status" value="1"/>
</dbReference>
<evidence type="ECO:0000313" key="3">
    <source>
        <dbReference type="Proteomes" id="UP000824681"/>
    </source>
</evidence>
<name>A0ABX8U633_9ACTN</name>
<dbReference type="EMBL" id="CP068985">
    <property type="protein sequence ID" value="QYC42881.1"/>
    <property type="molecule type" value="Genomic_DNA"/>
</dbReference>
<dbReference type="Proteomes" id="UP000824681">
    <property type="component" value="Chromosome"/>
</dbReference>
<sequence>MLAAVMLAETKFGRVRSDSHAGAQGPMQFMPATWRAYGMGGDVQDPRDAIMGAANYLRASGAPRDYRRALHAYNPSRAYVNAILLHARRMKRDPRAYYAYYNWQVFVLTTEGERRLTGPK</sequence>
<evidence type="ECO:0000259" key="1">
    <source>
        <dbReference type="Pfam" id="PF01464"/>
    </source>
</evidence>